<organism evidence="3 4">
    <name type="scientific">Fundulus heteroclitus</name>
    <name type="common">Killifish</name>
    <name type="synonym">Mummichog</name>
    <dbReference type="NCBI Taxonomy" id="8078"/>
    <lineage>
        <taxon>Eukaryota</taxon>
        <taxon>Metazoa</taxon>
        <taxon>Chordata</taxon>
        <taxon>Craniata</taxon>
        <taxon>Vertebrata</taxon>
        <taxon>Euteleostomi</taxon>
        <taxon>Actinopterygii</taxon>
        <taxon>Neopterygii</taxon>
        <taxon>Teleostei</taxon>
        <taxon>Neoteleostei</taxon>
        <taxon>Acanthomorphata</taxon>
        <taxon>Ovalentaria</taxon>
        <taxon>Atherinomorphae</taxon>
        <taxon>Cyprinodontiformes</taxon>
        <taxon>Fundulidae</taxon>
        <taxon>Fundulus</taxon>
    </lineage>
</organism>
<evidence type="ECO:0000256" key="1">
    <source>
        <dbReference type="SAM" id="MobiDB-lite"/>
    </source>
</evidence>
<dbReference type="InterPro" id="IPR007110">
    <property type="entry name" value="Ig-like_dom"/>
</dbReference>
<dbReference type="CDD" id="cd00096">
    <property type="entry name" value="Ig"/>
    <property type="match status" value="1"/>
</dbReference>
<keyword evidence="4" id="KW-1185">Reference proteome</keyword>
<proteinExistence type="predicted"/>
<feature type="compositionally biased region" description="Polar residues" evidence="1">
    <location>
        <begin position="246"/>
        <end position="255"/>
    </location>
</feature>
<accession>A0A3Q2QD39</accession>
<feature type="domain" description="Ig-like" evidence="2">
    <location>
        <begin position="113"/>
        <end position="185"/>
    </location>
</feature>
<dbReference type="SUPFAM" id="SSF48726">
    <property type="entry name" value="Immunoglobulin"/>
    <property type="match status" value="2"/>
</dbReference>
<dbReference type="InterPro" id="IPR003598">
    <property type="entry name" value="Ig_sub2"/>
</dbReference>
<feature type="compositionally biased region" description="Acidic residues" evidence="1">
    <location>
        <begin position="231"/>
        <end position="240"/>
    </location>
</feature>
<dbReference type="Pfam" id="PF13895">
    <property type="entry name" value="Ig_2"/>
    <property type="match status" value="2"/>
</dbReference>
<reference evidence="3" key="1">
    <citation type="submission" date="2025-08" db="UniProtKB">
        <authorList>
            <consortium name="Ensembl"/>
        </authorList>
    </citation>
    <scope>IDENTIFICATION</scope>
</reference>
<evidence type="ECO:0000259" key="2">
    <source>
        <dbReference type="PROSITE" id="PS50835"/>
    </source>
</evidence>
<dbReference type="InterPro" id="IPR036179">
    <property type="entry name" value="Ig-like_dom_sf"/>
</dbReference>
<dbReference type="InterPro" id="IPR003599">
    <property type="entry name" value="Ig_sub"/>
</dbReference>
<dbReference type="InterPro" id="IPR013783">
    <property type="entry name" value="Ig-like_fold"/>
</dbReference>
<dbReference type="Gene3D" id="2.60.40.10">
    <property type="entry name" value="Immunoglobulins"/>
    <property type="match status" value="2"/>
</dbReference>
<dbReference type="Proteomes" id="UP000265000">
    <property type="component" value="Unplaced"/>
</dbReference>
<feature type="domain" description="Ig-like" evidence="2">
    <location>
        <begin position="29"/>
        <end position="98"/>
    </location>
</feature>
<reference evidence="3" key="2">
    <citation type="submission" date="2025-09" db="UniProtKB">
        <authorList>
            <consortium name="Ensembl"/>
        </authorList>
    </citation>
    <scope>IDENTIFICATION</scope>
</reference>
<dbReference type="GeneTree" id="ENSGT01010000222294"/>
<name>A0A3Q2QD39_FUNHE</name>
<dbReference type="STRING" id="8078.ENSFHEP00000025108"/>
<dbReference type="SMART" id="SM00408">
    <property type="entry name" value="IGc2"/>
    <property type="match status" value="2"/>
</dbReference>
<sequence>MGVINFLSKQMCPPSVLHLLTLFTHADRPKTCTVSVTPSGQIEEGKPVDLTCMSDANPAAEYTWYKENKILPDASKQVYHFHTVSSDDRGSYFCSSKNQYGHLESSPLFLDVPSASITPGEIMEGSSVTLTCSSDANPAAQYTWYRENEHKPLGEKENFIFNSIDSSESGEYYCTALNSRGKKTSLRVDIDCQRSLSESQEDVQYASIQFLRKQRDPVYANFKPAKPRTSDEEEEEEQDVEYTTVKFASTSCGHR</sequence>
<evidence type="ECO:0000313" key="3">
    <source>
        <dbReference type="Ensembl" id="ENSFHEP00000025108.1"/>
    </source>
</evidence>
<dbReference type="PROSITE" id="PS50835">
    <property type="entry name" value="IG_LIKE"/>
    <property type="match status" value="2"/>
</dbReference>
<feature type="region of interest" description="Disordered" evidence="1">
    <location>
        <begin position="221"/>
        <end position="255"/>
    </location>
</feature>
<dbReference type="Ensembl" id="ENSFHET00000006054.1">
    <property type="protein sequence ID" value="ENSFHEP00000025108.1"/>
    <property type="gene ID" value="ENSFHEG00000000653.1"/>
</dbReference>
<dbReference type="AlphaFoldDB" id="A0A3Q2QD39"/>
<dbReference type="SMART" id="SM00409">
    <property type="entry name" value="IG"/>
    <property type="match status" value="2"/>
</dbReference>
<protein>
    <recommendedName>
        <fullName evidence="2">Ig-like domain-containing protein</fullName>
    </recommendedName>
</protein>
<dbReference type="PANTHER" id="PTHR46013">
    <property type="entry name" value="VASCULAR CELL ADHESION MOLECULE 1"/>
    <property type="match status" value="1"/>
</dbReference>
<dbReference type="PANTHER" id="PTHR46013:SF4">
    <property type="entry name" value="B-CELL RECEPTOR CD22-RELATED"/>
    <property type="match status" value="1"/>
</dbReference>
<evidence type="ECO:0000313" key="4">
    <source>
        <dbReference type="Proteomes" id="UP000265000"/>
    </source>
</evidence>